<dbReference type="Proteomes" id="UP001519363">
    <property type="component" value="Unassembled WGS sequence"/>
</dbReference>
<evidence type="ECO:0000313" key="2">
    <source>
        <dbReference type="EMBL" id="MBP2472471.1"/>
    </source>
</evidence>
<evidence type="ECO:0000259" key="1">
    <source>
        <dbReference type="SMART" id="SM00849"/>
    </source>
</evidence>
<dbReference type="RefSeq" id="WP_086787206.1">
    <property type="nucleotide sequence ID" value="NZ_JAGIOO010000001.1"/>
</dbReference>
<dbReference type="PANTHER" id="PTHR46233">
    <property type="entry name" value="HYDROXYACYLGLUTATHIONE HYDROLASE GLOC"/>
    <property type="match status" value="1"/>
</dbReference>
<gene>
    <name evidence="2" type="ORF">JOF53_001343</name>
</gene>
<keyword evidence="3" id="KW-1185">Reference proteome</keyword>
<comment type="caution">
    <text evidence="2">The sequence shown here is derived from an EMBL/GenBank/DDBJ whole genome shotgun (WGS) entry which is preliminary data.</text>
</comment>
<dbReference type="CDD" id="cd06262">
    <property type="entry name" value="metallo-hydrolase-like_MBL-fold"/>
    <property type="match status" value="1"/>
</dbReference>
<name>A0ABS5A793_9PSEU</name>
<dbReference type="GO" id="GO:0004416">
    <property type="term" value="F:hydroxyacylglutathione hydrolase activity"/>
    <property type="evidence" value="ECO:0007669"/>
    <property type="project" value="UniProtKB-EC"/>
</dbReference>
<reference evidence="2 3" key="1">
    <citation type="submission" date="2021-03" db="EMBL/GenBank/DDBJ databases">
        <title>Sequencing the genomes of 1000 actinobacteria strains.</title>
        <authorList>
            <person name="Klenk H.-P."/>
        </authorList>
    </citation>
    <scope>NUCLEOTIDE SEQUENCE [LARGE SCALE GENOMIC DNA]</scope>
    <source>
        <strain evidence="2 3">DSM 44580</strain>
    </source>
</reference>
<dbReference type="SMART" id="SM00849">
    <property type="entry name" value="Lactamase_B"/>
    <property type="match status" value="1"/>
</dbReference>
<organism evidence="2 3">
    <name type="scientific">Crossiella equi</name>
    <dbReference type="NCBI Taxonomy" id="130796"/>
    <lineage>
        <taxon>Bacteria</taxon>
        <taxon>Bacillati</taxon>
        <taxon>Actinomycetota</taxon>
        <taxon>Actinomycetes</taxon>
        <taxon>Pseudonocardiales</taxon>
        <taxon>Pseudonocardiaceae</taxon>
        <taxon>Crossiella</taxon>
    </lineage>
</organism>
<sequence length="209" mass="22315">MSVRIDHGVTSGTFSLDGQTFDVDNNVWVLGDDAECVVLDAPHDVEAILKLVGGRRVAAVLATHAHDDHIRYAPELAEATGAPVLLHPDDLPVWRLTHPDRDPDGELRDGQVIEVAGTALHVLHTPGHAPGACCFHVPDLSVVFTGDTLFQGGPGATGRSFSSFDVIIGSIRDRLLSLPLDTTVHTGHGASTTIRAEAPNLQEWITRGH</sequence>
<dbReference type="Gene3D" id="3.60.15.10">
    <property type="entry name" value="Ribonuclease Z/Hydroxyacylglutathione hydrolase-like"/>
    <property type="match status" value="1"/>
</dbReference>
<keyword evidence="2" id="KW-0378">Hydrolase</keyword>
<dbReference type="Pfam" id="PF00753">
    <property type="entry name" value="Lactamase_B"/>
    <property type="match status" value="1"/>
</dbReference>
<evidence type="ECO:0000313" key="3">
    <source>
        <dbReference type="Proteomes" id="UP001519363"/>
    </source>
</evidence>
<dbReference type="EC" id="3.1.2.6" evidence="2"/>
<feature type="domain" description="Metallo-beta-lactamase" evidence="1">
    <location>
        <begin position="24"/>
        <end position="188"/>
    </location>
</feature>
<dbReference type="EMBL" id="JAGIOO010000001">
    <property type="protein sequence ID" value="MBP2472471.1"/>
    <property type="molecule type" value="Genomic_DNA"/>
</dbReference>
<dbReference type="InterPro" id="IPR001279">
    <property type="entry name" value="Metallo-B-lactamas"/>
</dbReference>
<dbReference type="PANTHER" id="PTHR46233:SF4">
    <property type="entry name" value="METALLO-BETA-LACTAMASE DOMAIN-CONTAINING PROTEIN"/>
    <property type="match status" value="1"/>
</dbReference>
<dbReference type="InterPro" id="IPR036866">
    <property type="entry name" value="RibonucZ/Hydroxyglut_hydro"/>
</dbReference>
<accession>A0ABS5A793</accession>
<protein>
    <submittedName>
        <fullName evidence="2">Hydroxyacylglutathione hydrolase</fullName>
        <ecNumber evidence="2">3.1.2.6</ecNumber>
    </submittedName>
</protein>
<proteinExistence type="predicted"/>
<dbReference type="SUPFAM" id="SSF56281">
    <property type="entry name" value="Metallo-hydrolase/oxidoreductase"/>
    <property type="match status" value="1"/>
</dbReference>
<dbReference type="InterPro" id="IPR051453">
    <property type="entry name" value="MBL_Glyoxalase_II"/>
</dbReference>